<evidence type="ECO:0000256" key="4">
    <source>
        <dbReference type="ARBA" id="ARBA00005163"/>
    </source>
</evidence>
<feature type="transmembrane region" description="Helical" evidence="16">
    <location>
        <begin position="35"/>
        <end position="54"/>
    </location>
</feature>
<dbReference type="InterPro" id="IPR014312">
    <property type="entry name" value="Succ_DH_anchor"/>
</dbReference>
<evidence type="ECO:0000256" key="14">
    <source>
        <dbReference type="ARBA" id="ARBA00023004"/>
    </source>
</evidence>
<dbReference type="Proteomes" id="UP000637002">
    <property type="component" value="Unassembled WGS sequence"/>
</dbReference>
<sequence length="133" mass="14010">MAEPTRTLRTTLSKIQGLGAAHAGTEHFWRQRLTAIANLILIIAFVGILLAAGGRDYATAVAIVSHPAASIVLLLLVISVAIHMRIGMTVVIEDYVHDKGMKLAAVILNTFFAAAVAAAALFAILKLGLGRVV</sequence>
<dbReference type="Pfam" id="PF01127">
    <property type="entry name" value="Sdh_cyt"/>
    <property type="match status" value="1"/>
</dbReference>
<evidence type="ECO:0000256" key="8">
    <source>
        <dbReference type="ARBA" id="ARBA00022532"/>
    </source>
</evidence>
<keyword evidence="14" id="KW-0408">Iron</keyword>
<evidence type="ECO:0000256" key="6">
    <source>
        <dbReference type="ARBA" id="ARBA00019425"/>
    </source>
</evidence>
<evidence type="ECO:0000256" key="3">
    <source>
        <dbReference type="ARBA" id="ARBA00004141"/>
    </source>
</evidence>
<accession>A0A916X7G7</accession>
<evidence type="ECO:0000256" key="11">
    <source>
        <dbReference type="ARBA" id="ARBA00022723"/>
    </source>
</evidence>
<evidence type="ECO:0000256" key="10">
    <source>
        <dbReference type="ARBA" id="ARBA00022692"/>
    </source>
</evidence>
<keyword evidence="11" id="KW-0479">Metal-binding</keyword>
<keyword evidence="13 16" id="KW-1133">Transmembrane helix</keyword>
<evidence type="ECO:0000256" key="13">
    <source>
        <dbReference type="ARBA" id="ARBA00022989"/>
    </source>
</evidence>
<keyword evidence="18" id="KW-1185">Reference proteome</keyword>
<keyword evidence="8" id="KW-0816">Tricarboxylic acid cycle</keyword>
<feature type="transmembrane region" description="Helical" evidence="16">
    <location>
        <begin position="60"/>
        <end position="82"/>
    </location>
</feature>
<evidence type="ECO:0000256" key="1">
    <source>
        <dbReference type="ARBA" id="ARBA00001971"/>
    </source>
</evidence>
<comment type="cofactor">
    <cofactor evidence="1">
        <name>heme</name>
        <dbReference type="ChEBI" id="CHEBI:30413"/>
    </cofactor>
</comment>
<gene>
    <name evidence="17" type="ORF">GCM10010994_08010</name>
</gene>
<feature type="transmembrane region" description="Helical" evidence="16">
    <location>
        <begin position="103"/>
        <end position="125"/>
    </location>
</feature>
<reference evidence="17" key="2">
    <citation type="submission" date="2020-09" db="EMBL/GenBank/DDBJ databases">
        <authorList>
            <person name="Sun Q."/>
            <person name="Zhou Y."/>
        </authorList>
    </citation>
    <scope>NUCLEOTIDE SEQUENCE</scope>
    <source>
        <strain evidence="17">CGMCC 1.12919</strain>
    </source>
</reference>
<evidence type="ECO:0000256" key="15">
    <source>
        <dbReference type="ARBA" id="ARBA00023136"/>
    </source>
</evidence>
<evidence type="ECO:0000313" key="17">
    <source>
        <dbReference type="EMBL" id="GGC51287.1"/>
    </source>
</evidence>
<evidence type="ECO:0000256" key="5">
    <source>
        <dbReference type="ARBA" id="ARBA00011558"/>
    </source>
</evidence>
<dbReference type="CDD" id="cd03495">
    <property type="entry name" value="SQR_TypeC_SdhD_like"/>
    <property type="match status" value="1"/>
</dbReference>
<proteinExistence type="predicted"/>
<keyword evidence="10 16" id="KW-0812">Transmembrane</keyword>
<dbReference type="EMBL" id="BMGG01000001">
    <property type="protein sequence ID" value="GGC51287.1"/>
    <property type="molecule type" value="Genomic_DNA"/>
</dbReference>
<dbReference type="RefSeq" id="WP_188607781.1">
    <property type="nucleotide sequence ID" value="NZ_BMGG01000001.1"/>
</dbReference>
<evidence type="ECO:0000313" key="18">
    <source>
        <dbReference type="Proteomes" id="UP000637002"/>
    </source>
</evidence>
<dbReference type="Gene3D" id="1.20.1300.10">
    <property type="entry name" value="Fumarate reductase/succinate dehydrogenase, transmembrane subunit"/>
    <property type="match status" value="1"/>
</dbReference>
<evidence type="ECO:0000256" key="2">
    <source>
        <dbReference type="ARBA" id="ARBA00004050"/>
    </source>
</evidence>
<comment type="function">
    <text evidence="2">Membrane-anchoring subunit of succinate dehydrogenase (SDH).</text>
</comment>
<dbReference type="SUPFAM" id="SSF81343">
    <property type="entry name" value="Fumarate reductase respiratory complex transmembrane subunits"/>
    <property type="match status" value="1"/>
</dbReference>
<evidence type="ECO:0000256" key="7">
    <source>
        <dbReference type="ARBA" id="ARBA00022448"/>
    </source>
</evidence>
<comment type="pathway">
    <text evidence="4">Carbohydrate metabolism; tricarboxylic acid cycle.</text>
</comment>
<protein>
    <recommendedName>
        <fullName evidence="6">Succinate dehydrogenase hydrophobic membrane anchor subunit</fullName>
    </recommendedName>
</protein>
<dbReference type="GO" id="GO:0006099">
    <property type="term" value="P:tricarboxylic acid cycle"/>
    <property type="evidence" value="ECO:0007669"/>
    <property type="project" value="UniProtKB-KW"/>
</dbReference>
<keyword evidence="9" id="KW-0349">Heme</keyword>
<evidence type="ECO:0000256" key="16">
    <source>
        <dbReference type="SAM" id="Phobius"/>
    </source>
</evidence>
<dbReference type="GO" id="GO:0020037">
    <property type="term" value="F:heme binding"/>
    <property type="evidence" value="ECO:0007669"/>
    <property type="project" value="InterPro"/>
</dbReference>
<evidence type="ECO:0000256" key="9">
    <source>
        <dbReference type="ARBA" id="ARBA00022617"/>
    </source>
</evidence>
<comment type="subcellular location">
    <subcellularLocation>
        <location evidence="3">Membrane</location>
        <topology evidence="3">Multi-pass membrane protein</topology>
    </subcellularLocation>
</comment>
<dbReference type="GO" id="GO:0016020">
    <property type="term" value="C:membrane"/>
    <property type="evidence" value="ECO:0007669"/>
    <property type="project" value="UniProtKB-SubCell"/>
</dbReference>
<dbReference type="InterPro" id="IPR000701">
    <property type="entry name" value="SuccDH_FuR_B_TM-su"/>
</dbReference>
<organism evidence="17 18">
    <name type="scientific">Chelatococcus reniformis</name>
    <dbReference type="NCBI Taxonomy" id="1494448"/>
    <lineage>
        <taxon>Bacteria</taxon>
        <taxon>Pseudomonadati</taxon>
        <taxon>Pseudomonadota</taxon>
        <taxon>Alphaproteobacteria</taxon>
        <taxon>Hyphomicrobiales</taxon>
        <taxon>Chelatococcaceae</taxon>
        <taxon>Chelatococcus</taxon>
    </lineage>
</organism>
<keyword evidence="12" id="KW-0249">Electron transport</keyword>
<keyword evidence="15 16" id="KW-0472">Membrane</keyword>
<dbReference type="InterPro" id="IPR034804">
    <property type="entry name" value="SQR/QFR_C/D"/>
</dbReference>
<reference evidence="17" key="1">
    <citation type="journal article" date="2014" name="Int. J. Syst. Evol. Microbiol.">
        <title>Complete genome sequence of Corynebacterium casei LMG S-19264T (=DSM 44701T), isolated from a smear-ripened cheese.</title>
        <authorList>
            <consortium name="US DOE Joint Genome Institute (JGI-PGF)"/>
            <person name="Walter F."/>
            <person name="Albersmeier A."/>
            <person name="Kalinowski J."/>
            <person name="Ruckert C."/>
        </authorList>
    </citation>
    <scope>NUCLEOTIDE SEQUENCE</scope>
    <source>
        <strain evidence="17">CGMCC 1.12919</strain>
    </source>
</reference>
<dbReference type="NCBIfam" id="TIGR02968">
    <property type="entry name" value="succ_dehyd_anc"/>
    <property type="match status" value="1"/>
</dbReference>
<keyword evidence="7" id="KW-0813">Transport</keyword>
<comment type="subunit">
    <text evidence="5">Part of an enzyme complex containing four subunits: a flavoprotein, an iron-sulfur protein, plus two membrane-anchoring proteins, SdhC and SdhD.</text>
</comment>
<dbReference type="AlphaFoldDB" id="A0A916X7G7"/>
<comment type="caution">
    <text evidence="17">The sequence shown here is derived from an EMBL/GenBank/DDBJ whole genome shotgun (WGS) entry which is preliminary data.</text>
</comment>
<dbReference type="GO" id="GO:0046872">
    <property type="term" value="F:metal ion binding"/>
    <property type="evidence" value="ECO:0007669"/>
    <property type="project" value="UniProtKB-KW"/>
</dbReference>
<name>A0A916X7G7_9HYPH</name>
<evidence type="ECO:0000256" key="12">
    <source>
        <dbReference type="ARBA" id="ARBA00022982"/>
    </source>
</evidence>